<feature type="domain" description="Amine oxidase" evidence="1">
    <location>
        <begin position="10"/>
        <end position="290"/>
    </location>
</feature>
<dbReference type="InterPro" id="IPR050464">
    <property type="entry name" value="Zeta_carotene_desat/Oxidored"/>
</dbReference>
<dbReference type="Gene3D" id="1.10.3110.10">
    <property type="entry name" value="protoporphyrinogen ix oxidase, domain 3"/>
    <property type="match status" value="1"/>
</dbReference>
<dbReference type="KEGG" id="psl:Psta_1630"/>
<dbReference type="Gene3D" id="3.50.50.60">
    <property type="entry name" value="FAD/NAD(P)-binding domain"/>
    <property type="match status" value="1"/>
</dbReference>
<dbReference type="PANTHER" id="PTHR42923">
    <property type="entry name" value="PROTOPORPHYRINOGEN OXIDASE"/>
    <property type="match status" value="1"/>
</dbReference>
<dbReference type="EMBL" id="CP001848">
    <property type="protein sequence ID" value="ADB16305.1"/>
    <property type="molecule type" value="Genomic_DNA"/>
</dbReference>
<dbReference type="GO" id="GO:0016491">
    <property type="term" value="F:oxidoreductase activity"/>
    <property type="evidence" value="ECO:0007669"/>
    <property type="project" value="InterPro"/>
</dbReference>
<dbReference type="FunFam" id="1.10.405.20:FF:000001">
    <property type="entry name" value="Amine oxidase"/>
    <property type="match status" value="1"/>
</dbReference>
<dbReference type="STRING" id="530564.Psta_1630"/>
<evidence type="ECO:0000259" key="1">
    <source>
        <dbReference type="Pfam" id="PF01593"/>
    </source>
</evidence>
<dbReference type="AlphaFoldDB" id="D2QY91"/>
<dbReference type="Gene3D" id="3.90.660.20">
    <property type="entry name" value="Protoporphyrinogen oxidase, mitochondrial, domain 2"/>
    <property type="match status" value="1"/>
</dbReference>
<accession>D2QY91</accession>
<organism evidence="2 3">
    <name type="scientific">Pirellula staleyi (strain ATCC 27377 / DSM 6068 / ICPB 4128)</name>
    <name type="common">Pirella staleyi</name>
    <dbReference type="NCBI Taxonomy" id="530564"/>
    <lineage>
        <taxon>Bacteria</taxon>
        <taxon>Pseudomonadati</taxon>
        <taxon>Planctomycetota</taxon>
        <taxon>Planctomycetia</taxon>
        <taxon>Pirellulales</taxon>
        <taxon>Pirellulaceae</taxon>
        <taxon>Pirellula</taxon>
    </lineage>
</organism>
<dbReference type="HOGENOM" id="CLU_028123_1_0_0"/>
<sequence length="432" mass="48125" precursor="true">MRIAVVGSGISGLLAANLLASEHEVSLLESAPTLGGHTCTLDVDIDGTNYPVDTGFMVFNERTYPNFCKLLDKLEIESQPTDMSFGVKCERTGLEYEGSLGGLFAQLHNLLSVPHYCMIADILRFNREAPQLLTSPEKLEHRSLGEIVRERSYSRRFIDQYLIPMGAAIWSARPEKMLDFPALFILRFFHNHGLLQVLDRPVWRTIPGGARRYIAKLITPLAEVRTSTPVTSISREAGSVYLTTPLGVERFDHVVLASHADQSLAMLSDADQQERRLLSAFPYQPNEVVIHTDTAILPRARRAWASWNYLTPKEGNGNVAVTYDLTRLQNVRAPRPILATLNFTHSVEPSKRIQVLQFSHPVFGPESLGAQAAWKTINGPRNTWFCGAYWRNGFHEDGVVSALQVAREFGKDLDSCRVVSTKEGFSTAASAL</sequence>
<dbReference type="PANTHER" id="PTHR42923:SF17">
    <property type="entry name" value="AMINE OXIDASE DOMAIN-CONTAINING PROTEIN"/>
    <property type="match status" value="1"/>
</dbReference>
<protein>
    <submittedName>
        <fullName evidence="2">Amine oxidase</fullName>
    </submittedName>
</protein>
<name>D2QY91_PIRSD</name>
<keyword evidence="3" id="KW-1185">Reference proteome</keyword>
<reference evidence="2 3" key="1">
    <citation type="journal article" date="2009" name="Stand. Genomic Sci.">
        <title>Complete genome sequence of Pirellula staleyi type strain (ATCC 27377).</title>
        <authorList>
            <person name="Clum A."/>
            <person name="Tindall B.J."/>
            <person name="Sikorski J."/>
            <person name="Ivanova N."/>
            <person name="Mavrommatis K."/>
            <person name="Lucas S."/>
            <person name="Glavina del Rio T."/>
            <person name="Nolan M."/>
            <person name="Chen F."/>
            <person name="Tice H."/>
            <person name="Pitluck S."/>
            <person name="Cheng J.F."/>
            <person name="Chertkov O."/>
            <person name="Brettin T."/>
            <person name="Han C."/>
            <person name="Detter J.C."/>
            <person name="Kuske C."/>
            <person name="Bruce D."/>
            <person name="Goodwin L."/>
            <person name="Ovchinikova G."/>
            <person name="Pati A."/>
            <person name="Mikhailova N."/>
            <person name="Chen A."/>
            <person name="Palaniappan K."/>
            <person name="Land M."/>
            <person name="Hauser L."/>
            <person name="Chang Y.J."/>
            <person name="Jeffries C.D."/>
            <person name="Chain P."/>
            <person name="Rohde M."/>
            <person name="Goker M."/>
            <person name="Bristow J."/>
            <person name="Eisen J.A."/>
            <person name="Markowitz V."/>
            <person name="Hugenholtz P."/>
            <person name="Kyrpides N.C."/>
            <person name="Klenk H.P."/>
            <person name="Lapidus A."/>
        </authorList>
    </citation>
    <scope>NUCLEOTIDE SEQUENCE [LARGE SCALE GENOMIC DNA]</scope>
    <source>
        <strain evidence="3">ATCC 27377 / DSM 6068 / ICPB 4128</strain>
    </source>
</reference>
<dbReference type="Pfam" id="PF01593">
    <property type="entry name" value="Amino_oxidase"/>
    <property type="match status" value="1"/>
</dbReference>
<dbReference type="SUPFAM" id="SSF51905">
    <property type="entry name" value="FAD/NAD(P)-binding domain"/>
    <property type="match status" value="1"/>
</dbReference>
<dbReference type="OrthoDB" id="20837at2"/>
<proteinExistence type="predicted"/>
<dbReference type="InterPro" id="IPR002937">
    <property type="entry name" value="Amino_oxidase"/>
</dbReference>
<evidence type="ECO:0000313" key="3">
    <source>
        <dbReference type="Proteomes" id="UP000001887"/>
    </source>
</evidence>
<dbReference type="InterPro" id="IPR036188">
    <property type="entry name" value="FAD/NAD-bd_sf"/>
</dbReference>
<gene>
    <name evidence="2" type="ordered locus">Psta_1630</name>
</gene>
<dbReference type="Proteomes" id="UP000001887">
    <property type="component" value="Chromosome"/>
</dbReference>
<evidence type="ECO:0000313" key="2">
    <source>
        <dbReference type="EMBL" id="ADB16305.1"/>
    </source>
</evidence>
<dbReference type="eggNOG" id="COG2907">
    <property type="taxonomic scope" value="Bacteria"/>
</dbReference>